<reference evidence="2 3" key="1">
    <citation type="submission" date="2017-07" db="EMBL/GenBank/DDBJ databases">
        <title>Draft sequence of Rhodococcus enclensis 23b-28.</title>
        <authorList>
            <person name="Besaury L."/>
            <person name="Sancelme M."/>
            <person name="Amato P."/>
            <person name="Lallement A."/>
            <person name="Delort A.-M."/>
        </authorList>
    </citation>
    <scope>NUCLEOTIDE SEQUENCE [LARGE SCALE GENOMIC DNA]</scope>
    <source>
        <strain evidence="2 3">23b-28</strain>
    </source>
</reference>
<accession>A0A2A5J110</accession>
<feature type="transmembrane region" description="Helical" evidence="1">
    <location>
        <begin position="98"/>
        <end position="123"/>
    </location>
</feature>
<sequence>MSSPATVSVLEREIGDLKFRVQFRMGTITVDSLNERYLKQLDSANAASNKRALRQIGGLLKYADETRQRRMLLSVFVIAVGGFIALVVRSGVNAGEGWAFYVLNIVPVLAGIGVCMFLARLVWGKDLLTTMASRSAIRSARNADEVLRTIETPSS</sequence>
<dbReference type="EMBL" id="NOVD01000053">
    <property type="protein sequence ID" value="PCK23270.1"/>
    <property type="molecule type" value="Genomic_DNA"/>
</dbReference>
<keyword evidence="1" id="KW-0472">Membrane</keyword>
<comment type="caution">
    <text evidence="2">The sequence shown here is derived from an EMBL/GenBank/DDBJ whole genome shotgun (WGS) entry which is preliminary data.</text>
</comment>
<dbReference type="Proteomes" id="UP000230886">
    <property type="component" value="Unassembled WGS sequence"/>
</dbReference>
<gene>
    <name evidence="2" type="ORF">CHR55_30440</name>
</gene>
<protein>
    <submittedName>
        <fullName evidence="2">Uncharacterized protein</fullName>
    </submittedName>
</protein>
<dbReference type="AlphaFoldDB" id="A0A2A5J110"/>
<evidence type="ECO:0000313" key="2">
    <source>
        <dbReference type="EMBL" id="PCK23270.1"/>
    </source>
</evidence>
<keyword evidence="1" id="KW-0812">Transmembrane</keyword>
<feature type="transmembrane region" description="Helical" evidence="1">
    <location>
        <begin position="71"/>
        <end position="92"/>
    </location>
</feature>
<evidence type="ECO:0000313" key="3">
    <source>
        <dbReference type="Proteomes" id="UP000230886"/>
    </source>
</evidence>
<keyword evidence="1" id="KW-1133">Transmembrane helix</keyword>
<organism evidence="2 3">
    <name type="scientific">Rhodococcus qingshengii</name>
    <dbReference type="NCBI Taxonomy" id="334542"/>
    <lineage>
        <taxon>Bacteria</taxon>
        <taxon>Bacillati</taxon>
        <taxon>Actinomycetota</taxon>
        <taxon>Actinomycetes</taxon>
        <taxon>Mycobacteriales</taxon>
        <taxon>Nocardiaceae</taxon>
        <taxon>Rhodococcus</taxon>
        <taxon>Rhodococcus erythropolis group</taxon>
    </lineage>
</organism>
<evidence type="ECO:0000256" key="1">
    <source>
        <dbReference type="SAM" id="Phobius"/>
    </source>
</evidence>
<name>A0A2A5J110_RHOSG</name>
<proteinExistence type="predicted"/>
<dbReference type="RefSeq" id="WP_143542735.1">
    <property type="nucleotide sequence ID" value="NZ_NOVD01000053.1"/>
</dbReference>